<evidence type="ECO:0000256" key="7">
    <source>
        <dbReference type="ARBA" id="ARBA00022837"/>
    </source>
</evidence>
<feature type="active site" description="Charge relay system" evidence="9">
    <location>
        <position position="293"/>
    </location>
</feature>
<evidence type="ECO:0000256" key="10">
    <source>
        <dbReference type="SAM" id="SignalP"/>
    </source>
</evidence>
<dbReference type="InterPro" id="IPR050819">
    <property type="entry name" value="Tripeptidyl-peptidase_I"/>
</dbReference>
<gene>
    <name evidence="12" type="ORF">AC578_7743</name>
</gene>
<dbReference type="Proteomes" id="UP000070133">
    <property type="component" value="Unassembled WGS sequence"/>
</dbReference>
<keyword evidence="8" id="KW-0865">Zymogen</keyword>
<feature type="active site" description="Charge relay system" evidence="9">
    <location>
        <position position="289"/>
    </location>
</feature>
<dbReference type="OrthoDB" id="409122at2759"/>
<comment type="subcellular location">
    <subcellularLocation>
        <location evidence="2">Secreted</location>
        <location evidence="2">Extracellular space</location>
    </subcellularLocation>
</comment>
<dbReference type="SUPFAM" id="SSF54897">
    <property type="entry name" value="Protease propeptides/inhibitors"/>
    <property type="match status" value="1"/>
</dbReference>
<feature type="active site" description="Charge relay system" evidence="9">
    <location>
        <position position="557"/>
    </location>
</feature>
<dbReference type="InterPro" id="IPR036852">
    <property type="entry name" value="Peptidase_S8/S53_dom_sf"/>
</dbReference>
<dbReference type="CDD" id="cd04056">
    <property type="entry name" value="Peptidases_S53"/>
    <property type="match status" value="1"/>
</dbReference>
<dbReference type="SUPFAM" id="SSF52743">
    <property type="entry name" value="Subtilisin-like"/>
    <property type="match status" value="1"/>
</dbReference>
<feature type="chain" id="PRO_5007806856" description="Peptidase S53 domain-containing protein" evidence="10">
    <location>
        <begin position="18"/>
        <end position="641"/>
    </location>
</feature>
<evidence type="ECO:0000256" key="1">
    <source>
        <dbReference type="ARBA" id="ARBA00001913"/>
    </source>
</evidence>
<organism evidence="12 13">
    <name type="scientific">Pseudocercospora eumusae</name>
    <dbReference type="NCBI Taxonomy" id="321146"/>
    <lineage>
        <taxon>Eukaryota</taxon>
        <taxon>Fungi</taxon>
        <taxon>Dikarya</taxon>
        <taxon>Ascomycota</taxon>
        <taxon>Pezizomycotina</taxon>
        <taxon>Dothideomycetes</taxon>
        <taxon>Dothideomycetidae</taxon>
        <taxon>Mycosphaerellales</taxon>
        <taxon>Mycosphaerellaceae</taxon>
        <taxon>Pseudocercospora</taxon>
    </lineage>
</organism>
<dbReference type="GO" id="GO:0008240">
    <property type="term" value="F:tripeptidyl-peptidase activity"/>
    <property type="evidence" value="ECO:0007669"/>
    <property type="project" value="TreeGrafter"/>
</dbReference>
<name>A0A139HL72_9PEZI</name>
<comment type="caution">
    <text evidence="12">The sequence shown here is derived from an EMBL/GenBank/DDBJ whole genome shotgun (WGS) entry which is preliminary data.</text>
</comment>
<feature type="signal peptide" evidence="10">
    <location>
        <begin position="1"/>
        <end position="17"/>
    </location>
</feature>
<evidence type="ECO:0000256" key="9">
    <source>
        <dbReference type="PROSITE-ProRule" id="PRU01032"/>
    </source>
</evidence>
<dbReference type="InterPro" id="IPR030400">
    <property type="entry name" value="Sedolisin_dom"/>
</dbReference>
<dbReference type="EMBL" id="LFZN01000033">
    <property type="protein sequence ID" value="KXT03132.1"/>
    <property type="molecule type" value="Genomic_DNA"/>
</dbReference>
<evidence type="ECO:0000256" key="5">
    <source>
        <dbReference type="ARBA" id="ARBA00022801"/>
    </source>
</evidence>
<keyword evidence="3 9" id="KW-0645">Protease</keyword>
<keyword evidence="7" id="KW-0106">Calcium</keyword>
<sequence>MPTLQVWLSLFTVFVNASTKPLRRATPYDTSKWRSHGDVQGDAMLGITIAMKLENLDDGEELLMGISDPSSSLYGQHWTMQQVHEYFAPSKESVDQIETWLQSSGVDRMTIFRARDNTTLHVRMDVSRASELLQAEFSRVVNHQTGQEKIACTSYAIPEHLEQHVDFIIAEKQLQSDPSGEMRKRKIRRQVSTTTANSSNATAVVNCDRYTAPECLRQLYHMPSSLPSSPHPKNTFGIYQPAWSTWLAGDLDFFFRLFSPADIGRRPEMLRINGGYTQTEYQLSPFNLEPNLDFEYAMSLTSPMDVIDVQVGDRYVGGNWNNMLAAFDKTYCSAVNASIDPVPLVPDDKPGAYNRSADCGTVAPPKVLSISFAEVENDFPVEYLRRQCHEFLKLGLMGSTVIAASGDFGVASGLEPGTCINASTGVSNATKGAFSPTWPGGCPWVTIVGGTQLAAHGDSTQNLPLCADTNETAFHTVLNGNRTLSSAGGFSNVFPAPAYQRSAVSRYRREQAHHLNELDQEGFDPDDNGRGFPDLAMMAYGYLIAMYNDTQVVHGTSASAPVFASMIAMINNERLHAGKSTVGFLNPALYAAPKIFNEIKLGNNSGCGASPAFRATNGWDPVTGLGSVDYVRLRDMLMGMP</sequence>
<dbReference type="PANTHER" id="PTHR14218">
    <property type="entry name" value="PROTEASE S8 TRIPEPTIDYL PEPTIDASE I CLN2"/>
    <property type="match status" value="1"/>
</dbReference>
<dbReference type="GO" id="GO:0004252">
    <property type="term" value="F:serine-type endopeptidase activity"/>
    <property type="evidence" value="ECO:0007669"/>
    <property type="project" value="UniProtKB-UniRule"/>
</dbReference>
<dbReference type="InterPro" id="IPR015366">
    <property type="entry name" value="S53_propep"/>
</dbReference>
<dbReference type="GO" id="GO:0005576">
    <property type="term" value="C:extracellular region"/>
    <property type="evidence" value="ECO:0007669"/>
    <property type="project" value="UniProtKB-SubCell"/>
</dbReference>
<keyword evidence="4" id="KW-0479">Metal-binding</keyword>
<dbReference type="PROSITE" id="PS51695">
    <property type="entry name" value="SEDOLISIN"/>
    <property type="match status" value="1"/>
</dbReference>
<dbReference type="SMART" id="SM00944">
    <property type="entry name" value="Pro-kuma_activ"/>
    <property type="match status" value="1"/>
</dbReference>
<evidence type="ECO:0000256" key="4">
    <source>
        <dbReference type="ARBA" id="ARBA00022723"/>
    </source>
</evidence>
<evidence type="ECO:0000256" key="3">
    <source>
        <dbReference type="ARBA" id="ARBA00022670"/>
    </source>
</evidence>
<evidence type="ECO:0000313" key="12">
    <source>
        <dbReference type="EMBL" id="KXT03132.1"/>
    </source>
</evidence>
<proteinExistence type="predicted"/>
<keyword evidence="5 9" id="KW-0378">Hydrolase</keyword>
<dbReference type="CDD" id="cd11377">
    <property type="entry name" value="Pro-peptidase_S53"/>
    <property type="match status" value="1"/>
</dbReference>
<protein>
    <recommendedName>
        <fullName evidence="11">Peptidase S53 domain-containing protein</fullName>
    </recommendedName>
</protein>
<evidence type="ECO:0000259" key="11">
    <source>
        <dbReference type="PROSITE" id="PS51695"/>
    </source>
</evidence>
<accession>A0A139HL72</accession>
<keyword evidence="6 9" id="KW-0720">Serine protease</keyword>
<dbReference type="AlphaFoldDB" id="A0A139HL72"/>
<evidence type="ECO:0000256" key="8">
    <source>
        <dbReference type="ARBA" id="ARBA00023145"/>
    </source>
</evidence>
<dbReference type="Pfam" id="PF09286">
    <property type="entry name" value="Pro-kuma_activ"/>
    <property type="match status" value="1"/>
</dbReference>
<evidence type="ECO:0000313" key="13">
    <source>
        <dbReference type="Proteomes" id="UP000070133"/>
    </source>
</evidence>
<comment type="cofactor">
    <cofactor evidence="1">
        <name>Ca(2+)</name>
        <dbReference type="ChEBI" id="CHEBI:29108"/>
    </cofactor>
</comment>
<dbReference type="Gene3D" id="3.40.50.200">
    <property type="entry name" value="Peptidase S8/S53 domain"/>
    <property type="match status" value="1"/>
</dbReference>
<evidence type="ECO:0000256" key="6">
    <source>
        <dbReference type="ARBA" id="ARBA00022825"/>
    </source>
</evidence>
<keyword evidence="10" id="KW-0732">Signal</keyword>
<evidence type="ECO:0000256" key="2">
    <source>
        <dbReference type="ARBA" id="ARBA00004239"/>
    </source>
</evidence>
<dbReference type="GO" id="GO:0046872">
    <property type="term" value="F:metal ion binding"/>
    <property type="evidence" value="ECO:0007669"/>
    <property type="project" value="UniProtKB-KW"/>
</dbReference>
<dbReference type="GO" id="GO:0006508">
    <property type="term" value="P:proteolysis"/>
    <property type="evidence" value="ECO:0007669"/>
    <property type="project" value="UniProtKB-KW"/>
</dbReference>
<reference evidence="12 13" key="1">
    <citation type="submission" date="2015-07" db="EMBL/GenBank/DDBJ databases">
        <title>Comparative genomics of the Sigatoka disease complex on banana suggests a link between parallel evolutionary changes in Pseudocercospora fijiensis and Pseudocercospora eumusae and increased virulence on the banana host.</title>
        <authorList>
            <person name="Chang T.-C."/>
            <person name="Salvucci A."/>
            <person name="Crous P.W."/>
            <person name="Stergiopoulos I."/>
        </authorList>
    </citation>
    <scope>NUCLEOTIDE SEQUENCE [LARGE SCALE GENOMIC DNA]</scope>
    <source>
        <strain evidence="12 13">CBS 114824</strain>
    </source>
</reference>
<feature type="domain" description="Peptidase S53" evidence="11">
    <location>
        <begin position="210"/>
        <end position="640"/>
    </location>
</feature>
<comment type="caution">
    <text evidence="9">Lacks conserved residue(s) required for the propagation of feature annotation.</text>
</comment>
<keyword evidence="13" id="KW-1185">Reference proteome</keyword>
<dbReference type="PANTHER" id="PTHR14218:SF19">
    <property type="entry name" value="SERINE PROTEASE AORO, PUTATIVE (AFU_ORTHOLOGUE AFUA_6G10250)-RELATED"/>
    <property type="match status" value="1"/>
</dbReference>